<gene>
    <name evidence="2" type="ORF">BSAL_76950</name>
</gene>
<feature type="region of interest" description="Disordered" evidence="1">
    <location>
        <begin position="592"/>
        <end position="656"/>
    </location>
</feature>
<feature type="compositionally biased region" description="Polar residues" evidence="1">
    <location>
        <begin position="710"/>
        <end position="735"/>
    </location>
</feature>
<name>A0A0S4J2U2_BODSA</name>
<feature type="compositionally biased region" description="Low complexity" evidence="1">
    <location>
        <begin position="602"/>
        <end position="613"/>
    </location>
</feature>
<feature type="compositionally biased region" description="Polar residues" evidence="1">
    <location>
        <begin position="164"/>
        <end position="181"/>
    </location>
</feature>
<accession>A0A0S4J2U2</accession>
<dbReference type="Proteomes" id="UP000051952">
    <property type="component" value="Unassembled WGS sequence"/>
</dbReference>
<feature type="compositionally biased region" description="Basic residues" evidence="1">
    <location>
        <begin position="228"/>
        <end position="243"/>
    </location>
</feature>
<feature type="region of interest" description="Disordered" evidence="1">
    <location>
        <begin position="710"/>
        <end position="771"/>
    </location>
</feature>
<dbReference type="VEuPathDB" id="TriTrypDB:BSAL_76950"/>
<reference evidence="3" key="1">
    <citation type="submission" date="2015-09" db="EMBL/GenBank/DDBJ databases">
        <authorList>
            <consortium name="Pathogen Informatics"/>
        </authorList>
    </citation>
    <scope>NUCLEOTIDE SEQUENCE [LARGE SCALE GENOMIC DNA]</scope>
    <source>
        <strain evidence="3">Lake Konstanz</strain>
    </source>
</reference>
<feature type="region of interest" description="Disordered" evidence="1">
    <location>
        <begin position="1576"/>
        <end position="1663"/>
    </location>
</feature>
<feature type="region of interest" description="Disordered" evidence="1">
    <location>
        <begin position="350"/>
        <end position="376"/>
    </location>
</feature>
<feature type="compositionally biased region" description="Low complexity" evidence="1">
    <location>
        <begin position="1640"/>
        <end position="1653"/>
    </location>
</feature>
<proteinExistence type="predicted"/>
<organism evidence="2 3">
    <name type="scientific">Bodo saltans</name>
    <name type="common">Flagellated protozoan</name>
    <dbReference type="NCBI Taxonomy" id="75058"/>
    <lineage>
        <taxon>Eukaryota</taxon>
        <taxon>Discoba</taxon>
        <taxon>Euglenozoa</taxon>
        <taxon>Kinetoplastea</taxon>
        <taxon>Metakinetoplastina</taxon>
        <taxon>Eubodonida</taxon>
        <taxon>Bodonidae</taxon>
        <taxon>Bodo</taxon>
    </lineage>
</organism>
<feature type="compositionally biased region" description="Low complexity" evidence="1">
    <location>
        <begin position="462"/>
        <end position="473"/>
    </location>
</feature>
<feature type="compositionally biased region" description="Pro residues" evidence="1">
    <location>
        <begin position="1480"/>
        <end position="1491"/>
    </location>
</feature>
<feature type="region of interest" description="Disordered" evidence="1">
    <location>
        <begin position="440"/>
        <end position="474"/>
    </location>
</feature>
<feature type="compositionally biased region" description="Basic residues" evidence="1">
    <location>
        <begin position="736"/>
        <end position="745"/>
    </location>
</feature>
<feature type="compositionally biased region" description="Polar residues" evidence="1">
    <location>
        <begin position="614"/>
        <end position="623"/>
    </location>
</feature>
<dbReference type="EMBL" id="CYKH01000733">
    <property type="protein sequence ID" value="CUG28587.1"/>
    <property type="molecule type" value="Genomic_DNA"/>
</dbReference>
<feature type="compositionally biased region" description="Polar residues" evidence="1">
    <location>
        <begin position="365"/>
        <end position="376"/>
    </location>
</feature>
<evidence type="ECO:0000313" key="3">
    <source>
        <dbReference type="Proteomes" id="UP000051952"/>
    </source>
</evidence>
<evidence type="ECO:0000256" key="1">
    <source>
        <dbReference type="SAM" id="MobiDB-lite"/>
    </source>
</evidence>
<feature type="region of interest" description="Disordered" evidence="1">
    <location>
        <begin position="1441"/>
        <end position="1496"/>
    </location>
</feature>
<protein>
    <submittedName>
        <fullName evidence="2">Uncharacterized protein</fullName>
    </submittedName>
</protein>
<feature type="region of interest" description="Disordered" evidence="1">
    <location>
        <begin position="152"/>
        <end position="318"/>
    </location>
</feature>
<keyword evidence="3" id="KW-1185">Reference proteome</keyword>
<feature type="compositionally biased region" description="Low complexity" evidence="1">
    <location>
        <begin position="309"/>
        <end position="318"/>
    </location>
</feature>
<sequence length="1663" mass="186141">MPDNRQRGHSLLNSIVAEETAGRAMLVQTAAMFYSLRAMPMRRQLLLDTEHLHRLAWLTLRQSEIHALRAVGHMSQEYIRRQELLDQFLFERELLLEPQFIAFEEMTRKDIVRAEWGHRKYLFDFAVESRIMLHGEDWAFQDPDELIDHRMYDQHRGSDGPPSTDVTAGQLMSSSHATTPQAPAEAHPRRGGDDFDDLTSEVLDAMFVPSHPPSDRRGWVPGMESSHHSHHNRSSSSAHHHGASRNPQRQSTPVVVSPHMQKKPTRPSTASIYRHRDHVVESPRKSAAATTPNDRPPWQDRSAMPIPSRPSSARKPPSRMLLIRHASNRPNGHNHREQPYFTSHYCTPSPPAATSRGSGAGVTSRPISASRSAQRVNHGSPLLMLTGKHATIAQTKEMLKHMPLEEVERLVPMIRLPRLDLSYLATPSKVADREARRLFGPATSTTPARGVRPGSATTRQTRASSRGSGAESAPPIMSAAACAQHRSHHSIFGEGPPLAFLSFSSPFPNSSLVTLPLESLVATLYALQVEQLTRAPDHIVRLLRQQFGEGRITSGDDVMTGDDVIPKKVCPWCVAEEHQRLLVEGPHTPVIAAPNASPPLPSSLQPPSTTISTGQQARTSPRSSMAHHVGGGTAVSSQRSHPPLHTTVTPPAADDRRNHSLREHLLIEFPFLRDLHADRDLCRVPIEVLDPQRDREFAAAAKQWKEIASQEKSTTLNGSLLSNPPQQLGRTPSFNHHNHQPHGHHMSGPTTTTAASSQHHHHHSSPQLELETRMRHRCVRMAQEYQRGRILETFPFVPATVDGVPIEELPLLDDAEFCRLAEAFAASESAGRIPTLKHEHRVQVGNVLMTARERFFSYLELFGRQYQERVLSSCCPQLYVTPPSTVWPGPSDREGHAAEWCAFRSCFALYASPAHTLGIWADKALHGHLMKVWNPLTNQPTEGTTKDQMKLFDLILAAARKRRKSLFSDAGLQARHFSWSTDELEPYLHASFDTTIPNPSDTLSIVRRALKRSSDTVVVMIAESVARYQHWVLTDCIPALIQQPTTSSKNNVGVSRIGAHHLSHSSLAVQYLHQATRDIVDTDSTTMWWMQETGGSPGGEEMTWDQYLAALPFLKLFSDAPFMNSCAAWMELHREHGALGDTQSDLQMLQQKLCRRAYSLANNWCVNGYEEREVHLKTLEAAEQRWHIVNERLLTQSLYQKRTLHLTAEEPLHRRQIQEAYGAHRAGLLYELSSHAAEEDLERYLQYKERWLFLSAAICRRNEFEHHVVTPALARIGTLATSLNHAANEMTHARLSVVQHEHVQRNGVEAAWVNSLEELQSVAERERTEINKLLLTKLQQFEPLYELEATERRRIHSSADKVREELRGMADAALRRTIHLRNVSEALFRDEEAQRDTLTRSLLREMAAVSESGEEVRAKALMKERRRSSINFHLAQARAMRGGLDASSSTDSSPIRRPGSFSQQRRLDPLTPSPRKESVPPSPLVPAPPTSEPSLRERDAAAAILAAQIAAKHETFSKSEESQRTLIFLEEGRFFNQLLPLAVADRHRIEQHLRDREILEKSAPFADIFGGDALDNSALQVPKNPPQPSVDPESEDVRQRFFAATSKAQPIDKPYGAPFANEVPKRGAGGAPPTILRKGSSTTATSAAPSPSSGKRVKLRVGN</sequence>
<evidence type="ECO:0000313" key="2">
    <source>
        <dbReference type="EMBL" id="CUG28587.1"/>
    </source>
</evidence>